<dbReference type="EMBL" id="JAUSUF010000002">
    <property type="protein sequence ID" value="MDQ0149203.1"/>
    <property type="molecule type" value="Genomic_DNA"/>
</dbReference>
<name>A0ABT9USB3_9FIRM</name>
<organism evidence="1 2">
    <name type="scientific">Eubacterium multiforme</name>
    <dbReference type="NCBI Taxonomy" id="83339"/>
    <lineage>
        <taxon>Bacteria</taxon>
        <taxon>Bacillati</taxon>
        <taxon>Bacillota</taxon>
        <taxon>Clostridia</taxon>
        <taxon>Eubacteriales</taxon>
        <taxon>Eubacteriaceae</taxon>
        <taxon>Eubacterium</taxon>
    </lineage>
</organism>
<sequence>MENLELITEDMKIRDIKESFRNFRTHLRIVRDIGKMDDSTGKEFNNFICKLDTIEELSFKEILKLKENCIKFINEREGTIPFSGKIAQEESFNVQEINAFLFIVLEEDHGDLIINGEYFKLLGYETIEENSLRIFVRDEHEQEYYIYIEEVIGVVGNRNKLHIEQNDRQGVDMYRI</sequence>
<evidence type="ECO:0000313" key="1">
    <source>
        <dbReference type="EMBL" id="MDQ0149203.1"/>
    </source>
</evidence>
<accession>A0ABT9USB3</accession>
<evidence type="ECO:0000313" key="2">
    <source>
        <dbReference type="Proteomes" id="UP001228504"/>
    </source>
</evidence>
<dbReference type="Proteomes" id="UP001228504">
    <property type="component" value="Unassembled WGS sequence"/>
</dbReference>
<dbReference type="RefSeq" id="WP_307484328.1">
    <property type="nucleotide sequence ID" value="NZ_JAUSUF010000002.1"/>
</dbReference>
<proteinExistence type="predicted"/>
<protein>
    <submittedName>
        <fullName evidence="1">Uncharacterized protein</fullName>
    </submittedName>
</protein>
<comment type="caution">
    <text evidence="1">The sequence shown here is derived from an EMBL/GenBank/DDBJ whole genome shotgun (WGS) entry which is preliminary data.</text>
</comment>
<reference evidence="1 2" key="1">
    <citation type="submission" date="2023-07" db="EMBL/GenBank/DDBJ databases">
        <title>Genomic Encyclopedia of Type Strains, Phase IV (KMG-IV): sequencing the most valuable type-strain genomes for metagenomic binning, comparative biology and taxonomic classification.</title>
        <authorList>
            <person name="Goeker M."/>
        </authorList>
    </citation>
    <scope>NUCLEOTIDE SEQUENCE [LARGE SCALE GENOMIC DNA]</scope>
    <source>
        <strain evidence="1 2">DSM 20694</strain>
    </source>
</reference>
<keyword evidence="2" id="KW-1185">Reference proteome</keyword>
<gene>
    <name evidence="1" type="ORF">J2S18_001133</name>
</gene>